<dbReference type="Gene3D" id="3.40.1550.20">
    <property type="entry name" value="Transcriptional regulator MraZ domain"/>
    <property type="match status" value="1"/>
</dbReference>
<keyword evidence="2 7" id="KW-0963">Cytoplasm</keyword>
<comment type="subunit">
    <text evidence="7">Forms oligomers.</text>
</comment>
<keyword evidence="3" id="KW-0677">Repeat</keyword>
<dbReference type="GO" id="GO:0003700">
    <property type="term" value="F:DNA-binding transcription factor activity"/>
    <property type="evidence" value="ECO:0007669"/>
    <property type="project" value="UniProtKB-UniRule"/>
</dbReference>
<dbReference type="GO" id="GO:2000143">
    <property type="term" value="P:negative regulation of DNA-templated transcription initiation"/>
    <property type="evidence" value="ECO:0007669"/>
    <property type="project" value="TreeGrafter"/>
</dbReference>
<dbReference type="InterPro" id="IPR035642">
    <property type="entry name" value="MraZ_N"/>
</dbReference>
<dbReference type="SUPFAM" id="SSF89447">
    <property type="entry name" value="AbrB/MazE/MraZ-like"/>
    <property type="match status" value="1"/>
</dbReference>
<reference evidence="9" key="1">
    <citation type="submission" date="2019-04" db="EMBL/GenBank/DDBJ databases">
        <title>Evolution of Biomass-Degrading Anaerobic Consortia Revealed by Metagenomics.</title>
        <authorList>
            <person name="Peng X."/>
        </authorList>
    </citation>
    <scope>NUCLEOTIDE SEQUENCE</scope>
    <source>
        <strain evidence="9">SIG551</strain>
    </source>
</reference>
<feature type="domain" description="SpoVT-AbrB" evidence="8">
    <location>
        <begin position="5"/>
        <end position="47"/>
    </location>
</feature>
<dbReference type="RefSeq" id="WP_027103812.1">
    <property type="nucleotide sequence ID" value="NZ_JBKWRC010000001.1"/>
</dbReference>
<dbReference type="AlphaFoldDB" id="A0A928Q4M0"/>
<dbReference type="InterPro" id="IPR038619">
    <property type="entry name" value="MraZ_sf"/>
</dbReference>
<dbReference type="NCBIfam" id="TIGR00242">
    <property type="entry name" value="division/cell wall cluster transcriptional repressor MraZ"/>
    <property type="match status" value="1"/>
</dbReference>
<evidence type="ECO:0000256" key="5">
    <source>
        <dbReference type="ARBA" id="ARBA00023125"/>
    </source>
</evidence>
<comment type="subcellular location">
    <subcellularLocation>
        <location evidence="7">Cytoplasm</location>
        <location evidence="7">Nucleoid</location>
    </subcellularLocation>
</comment>
<evidence type="ECO:0000256" key="7">
    <source>
        <dbReference type="HAMAP-Rule" id="MF_01008"/>
    </source>
</evidence>
<dbReference type="InterPro" id="IPR007159">
    <property type="entry name" value="SpoVT-AbrB_dom"/>
</dbReference>
<dbReference type="GO" id="GO:0000976">
    <property type="term" value="F:transcription cis-regulatory region binding"/>
    <property type="evidence" value="ECO:0007669"/>
    <property type="project" value="TreeGrafter"/>
</dbReference>
<dbReference type="PROSITE" id="PS51740">
    <property type="entry name" value="SPOVT_ABRB"/>
    <property type="match status" value="2"/>
</dbReference>
<dbReference type="Proteomes" id="UP000754750">
    <property type="component" value="Unassembled WGS sequence"/>
</dbReference>
<gene>
    <name evidence="7 9" type="primary">mraZ</name>
    <name evidence="9" type="ORF">E7512_05720</name>
</gene>
<comment type="caution">
    <text evidence="9">The sequence shown here is derived from an EMBL/GenBank/DDBJ whole genome shotgun (WGS) entry which is preliminary data.</text>
</comment>
<feature type="domain" description="SpoVT-AbrB" evidence="8">
    <location>
        <begin position="74"/>
        <end position="117"/>
    </location>
</feature>
<dbReference type="GO" id="GO:0005737">
    <property type="term" value="C:cytoplasm"/>
    <property type="evidence" value="ECO:0007669"/>
    <property type="project" value="UniProtKB-UniRule"/>
</dbReference>
<proteinExistence type="inferred from homology"/>
<dbReference type="InterPro" id="IPR003444">
    <property type="entry name" value="MraZ"/>
</dbReference>
<evidence type="ECO:0000256" key="6">
    <source>
        <dbReference type="ARBA" id="ARBA00023163"/>
    </source>
</evidence>
<dbReference type="CDD" id="cd16320">
    <property type="entry name" value="MraZ_N"/>
    <property type="match status" value="1"/>
</dbReference>
<dbReference type="Pfam" id="PF02381">
    <property type="entry name" value="MraZ"/>
    <property type="match status" value="2"/>
</dbReference>
<dbReference type="PANTHER" id="PTHR34701:SF1">
    <property type="entry name" value="TRANSCRIPTIONAL REGULATOR MRAZ"/>
    <property type="match status" value="1"/>
</dbReference>
<dbReference type="PANTHER" id="PTHR34701">
    <property type="entry name" value="TRANSCRIPTIONAL REGULATOR MRAZ"/>
    <property type="match status" value="1"/>
</dbReference>
<dbReference type="EMBL" id="SVNY01000002">
    <property type="protein sequence ID" value="MBE6833070.1"/>
    <property type="molecule type" value="Genomic_DNA"/>
</dbReference>
<dbReference type="HAMAP" id="MF_01008">
    <property type="entry name" value="MraZ"/>
    <property type="match status" value="1"/>
</dbReference>
<protein>
    <recommendedName>
        <fullName evidence="1 7">Transcriptional regulator MraZ</fullName>
    </recommendedName>
</protein>
<dbReference type="InterPro" id="IPR035644">
    <property type="entry name" value="MraZ_C"/>
</dbReference>
<name>A0A928Q4M0_9FIRM</name>
<keyword evidence="5 7" id="KW-0238">DNA-binding</keyword>
<evidence type="ECO:0000259" key="8">
    <source>
        <dbReference type="PROSITE" id="PS51740"/>
    </source>
</evidence>
<evidence type="ECO:0000256" key="2">
    <source>
        <dbReference type="ARBA" id="ARBA00022490"/>
    </source>
</evidence>
<accession>A0A928Q4M0</accession>
<evidence type="ECO:0000256" key="1">
    <source>
        <dbReference type="ARBA" id="ARBA00013860"/>
    </source>
</evidence>
<sequence>MLIGEYQHNIDPKGRVIVPAKFREDLGERFYITKGLDGCLFVLSGVEWERLQEKIRQMPISKARGLQRFFFSGAAEVEPDKQGRVLIPQQLRDYAQIQKDVAVIGASSRAEIWDAARWAEFNSGLTEESIAEAMDTLEL</sequence>
<keyword evidence="4 7" id="KW-0805">Transcription regulation</keyword>
<dbReference type="InterPro" id="IPR037914">
    <property type="entry name" value="SpoVT-AbrB_sf"/>
</dbReference>
<evidence type="ECO:0000313" key="9">
    <source>
        <dbReference type="EMBL" id="MBE6833070.1"/>
    </source>
</evidence>
<evidence type="ECO:0000313" key="10">
    <source>
        <dbReference type="Proteomes" id="UP000754750"/>
    </source>
</evidence>
<dbReference type="GO" id="GO:0009295">
    <property type="term" value="C:nucleoid"/>
    <property type="evidence" value="ECO:0007669"/>
    <property type="project" value="UniProtKB-SubCell"/>
</dbReference>
<comment type="similarity">
    <text evidence="7">Belongs to the MraZ family.</text>
</comment>
<evidence type="ECO:0000256" key="3">
    <source>
        <dbReference type="ARBA" id="ARBA00022737"/>
    </source>
</evidence>
<dbReference type="InterPro" id="IPR020603">
    <property type="entry name" value="MraZ_dom"/>
</dbReference>
<dbReference type="CDD" id="cd16321">
    <property type="entry name" value="MraZ_C"/>
    <property type="match status" value="1"/>
</dbReference>
<evidence type="ECO:0000256" key="4">
    <source>
        <dbReference type="ARBA" id="ARBA00023015"/>
    </source>
</evidence>
<organism evidence="9 10">
    <name type="scientific">Faecalispora sporosphaeroides</name>
    <dbReference type="NCBI Taxonomy" id="1549"/>
    <lineage>
        <taxon>Bacteria</taxon>
        <taxon>Bacillati</taxon>
        <taxon>Bacillota</taxon>
        <taxon>Clostridia</taxon>
        <taxon>Eubacteriales</taxon>
        <taxon>Oscillospiraceae</taxon>
        <taxon>Faecalispora</taxon>
    </lineage>
</organism>
<keyword evidence="6 7" id="KW-0804">Transcription</keyword>